<evidence type="ECO:0000256" key="10">
    <source>
        <dbReference type="ARBA" id="ARBA00030448"/>
    </source>
</evidence>
<evidence type="ECO:0000256" key="9">
    <source>
        <dbReference type="ARBA" id="ARBA00023078"/>
    </source>
</evidence>
<dbReference type="PANTHER" id="PTHR34688">
    <property type="entry name" value="CYTOCHROME C6, CHLOROPLASTIC"/>
    <property type="match status" value="1"/>
</dbReference>
<evidence type="ECO:0000256" key="12">
    <source>
        <dbReference type="ARBA" id="ARBA00033211"/>
    </source>
</evidence>
<name>A0AB34JFA5_PRYPA</name>
<protein>
    <recommendedName>
        <fullName evidence="12">Cytochrome c-553</fullName>
    </recommendedName>
    <alternativeName>
        <fullName evidence="11">Cytochrome c553</fullName>
    </alternativeName>
    <alternativeName>
        <fullName evidence="10">Soluble cytochrome f</fullName>
    </alternativeName>
</protein>
<feature type="domain" description="Cytochrome c" evidence="15">
    <location>
        <begin position="34"/>
        <end position="114"/>
    </location>
</feature>
<reference evidence="16 17" key="1">
    <citation type="journal article" date="2024" name="Science">
        <title>Giant polyketide synthase enzymes in the biosynthesis of giant marine polyether toxins.</title>
        <authorList>
            <person name="Fallon T.R."/>
            <person name="Shende V.V."/>
            <person name="Wierzbicki I.H."/>
            <person name="Pendleton A.L."/>
            <person name="Watervoot N.F."/>
            <person name="Auber R.P."/>
            <person name="Gonzalez D.J."/>
            <person name="Wisecaver J.H."/>
            <person name="Moore B.S."/>
        </authorList>
    </citation>
    <scope>NUCLEOTIDE SEQUENCE [LARGE SCALE GENOMIC DNA]</scope>
    <source>
        <strain evidence="16 17">12B1</strain>
    </source>
</reference>
<dbReference type="GO" id="GO:0009055">
    <property type="term" value="F:electron transfer activity"/>
    <property type="evidence" value="ECO:0007669"/>
    <property type="project" value="InterPro"/>
</dbReference>
<gene>
    <name evidence="16" type="ORF">AB1Y20_022135</name>
</gene>
<evidence type="ECO:0000256" key="6">
    <source>
        <dbReference type="ARBA" id="ARBA00022723"/>
    </source>
</evidence>
<dbReference type="Pfam" id="PF13442">
    <property type="entry name" value="Cytochrome_CBB3"/>
    <property type="match status" value="1"/>
</dbReference>
<comment type="caution">
    <text evidence="16">The sequence shown here is derived from an EMBL/GenBank/DDBJ whole genome shotgun (WGS) entry which is preliminary data.</text>
</comment>
<dbReference type="PANTHER" id="PTHR34688:SF2">
    <property type="entry name" value="CYTOCHROME C6, CHLOROPLASTIC"/>
    <property type="match status" value="1"/>
</dbReference>
<dbReference type="InterPro" id="IPR036909">
    <property type="entry name" value="Cyt_c-like_dom_sf"/>
</dbReference>
<dbReference type="GO" id="GO:0005506">
    <property type="term" value="F:iron ion binding"/>
    <property type="evidence" value="ECO:0007669"/>
    <property type="project" value="InterPro"/>
</dbReference>
<evidence type="ECO:0000256" key="13">
    <source>
        <dbReference type="PROSITE-ProRule" id="PRU00433"/>
    </source>
</evidence>
<keyword evidence="6 13" id="KW-0479">Metal-binding</keyword>
<dbReference type="GO" id="GO:0020037">
    <property type="term" value="F:heme binding"/>
    <property type="evidence" value="ECO:0007669"/>
    <property type="project" value="InterPro"/>
</dbReference>
<evidence type="ECO:0000313" key="17">
    <source>
        <dbReference type="Proteomes" id="UP001515480"/>
    </source>
</evidence>
<accession>A0AB34JFA5</accession>
<keyword evidence="5 13" id="KW-0349">Heme</keyword>
<sequence length="141" mass="15299">MRLPSLSALAPALLSAAILSHPHAAIARTLTQPPDIQGGARVFANVCSACHLGGYNAVNPARSLQVKVLEENGMFAADAIEYQVINGKNNMPAFGGRLTDDEITDAAYYVIYQAQVGWNKSPLYVNYPSKYVPESLMRAYR</sequence>
<evidence type="ECO:0000256" key="8">
    <source>
        <dbReference type="ARBA" id="ARBA00023004"/>
    </source>
</evidence>
<evidence type="ECO:0000256" key="2">
    <source>
        <dbReference type="ARBA" id="ARBA00004456"/>
    </source>
</evidence>
<comment type="subcellular location">
    <subcellularLocation>
        <location evidence="2">Plastid</location>
        <location evidence="2">Chloroplast thylakoid lumen</location>
    </subcellularLocation>
</comment>
<keyword evidence="9" id="KW-0793">Thylakoid</keyword>
<comment type="function">
    <text evidence="1">Functions as an electron carrier between membrane-bound cytochrome b6-f and photosystem I in oxygenic photosynthesis.</text>
</comment>
<dbReference type="Gene3D" id="1.10.760.10">
    <property type="entry name" value="Cytochrome c-like domain"/>
    <property type="match status" value="1"/>
</dbReference>
<evidence type="ECO:0000256" key="3">
    <source>
        <dbReference type="ARBA" id="ARBA00009650"/>
    </source>
</evidence>
<dbReference type="InterPro" id="IPR009056">
    <property type="entry name" value="Cyt_c-like_dom"/>
</dbReference>
<evidence type="ECO:0000256" key="5">
    <source>
        <dbReference type="ARBA" id="ARBA00022617"/>
    </source>
</evidence>
<organism evidence="16 17">
    <name type="scientific">Prymnesium parvum</name>
    <name type="common">Toxic golden alga</name>
    <dbReference type="NCBI Taxonomy" id="97485"/>
    <lineage>
        <taxon>Eukaryota</taxon>
        <taxon>Haptista</taxon>
        <taxon>Haptophyta</taxon>
        <taxon>Prymnesiophyceae</taxon>
        <taxon>Prymnesiales</taxon>
        <taxon>Prymnesiaceae</taxon>
        <taxon>Prymnesium</taxon>
    </lineage>
</organism>
<feature type="chain" id="PRO_5044196784" description="Cytochrome c-553" evidence="14">
    <location>
        <begin position="28"/>
        <end position="141"/>
    </location>
</feature>
<evidence type="ECO:0000313" key="16">
    <source>
        <dbReference type="EMBL" id="KAL1520559.1"/>
    </source>
</evidence>
<dbReference type="SUPFAM" id="SSF46626">
    <property type="entry name" value="Cytochrome c"/>
    <property type="match status" value="1"/>
</dbReference>
<dbReference type="InterPro" id="IPR023655">
    <property type="entry name" value="Cyt_C6"/>
</dbReference>
<comment type="similarity">
    <text evidence="3">Belongs to the cytochrome c family. PetJ subfamily.</text>
</comment>
<keyword evidence="7" id="KW-0249">Electron transport</keyword>
<dbReference type="GO" id="GO:0009543">
    <property type="term" value="C:chloroplast thylakoid lumen"/>
    <property type="evidence" value="ECO:0007669"/>
    <property type="project" value="UniProtKB-SubCell"/>
</dbReference>
<evidence type="ECO:0000256" key="7">
    <source>
        <dbReference type="ARBA" id="ARBA00022982"/>
    </source>
</evidence>
<evidence type="ECO:0000256" key="1">
    <source>
        <dbReference type="ARBA" id="ARBA00002347"/>
    </source>
</evidence>
<dbReference type="InterPro" id="IPR008168">
    <property type="entry name" value="Cyt_C_IC"/>
</dbReference>
<proteinExistence type="inferred from homology"/>
<dbReference type="Proteomes" id="UP001515480">
    <property type="component" value="Unassembled WGS sequence"/>
</dbReference>
<dbReference type="EMBL" id="JBGBPQ010000008">
    <property type="protein sequence ID" value="KAL1520559.1"/>
    <property type="molecule type" value="Genomic_DNA"/>
</dbReference>
<evidence type="ECO:0000256" key="11">
    <source>
        <dbReference type="ARBA" id="ARBA00031247"/>
    </source>
</evidence>
<dbReference type="PROSITE" id="PS51007">
    <property type="entry name" value="CYTC"/>
    <property type="match status" value="1"/>
</dbReference>
<keyword evidence="4" id="KW-0813">Transport</keyword>
<evidence type="ECO:0000259" key="15">
    <source>
        <dbReference type="PROSITE" id="PS51007"/>
    </source>
</evidence>
<keyword evidence="14" id="KW-0732">Signal</keyword>
<keyword evidence="8 13" id="KW-0408">Iron</keyword>
<evidence type="ECO:0000256" key="14">
    <source>
        <dbReference type="SAM" id="SignalP"/>
    </source>
</evidence>
<keyword evidence="17" id="KW-1185">Reference proteome</keyword>
<dbReference type="AlphaFoldDB" id="A0AB34JFA5"/>
<feature type="signal peptide" evidence="14">
    <location>
        <begin position="1"/>
        <end position="27"/>
    </location>
</feature>
<dbReference type="PRINTS" id="PR00605">
    <property type="entry name" value="CYTCHROMECIC"/>
</dbReference>
<evidence type="ECO:0000256" key="4">
    <source>
        <dbReference type="ARBA" id="ARBA00022448"/>
    </source>
</evidence>